<accession>G0NWA2</accession>
<evidence type="ECO:0000313" key="2">
    <source>
        <dbReference type="EMBL" id="EGT38703.1"/>
    </source>
</evidence>
<evidence type="ECO:0000313" key="3">
    <source>
        <dbReference type="Proteomes" id="UP000008068"/>
    </source>
</evidence>
<reference evidence="3" key="1">
    <citation type="submission" date="2011-07" db="EMBL/GenBank/DDBJ databases">
        <authorList>
            <consortium name="Caenorhabditis brenneri Sequencing and Analysis Consortium"/>
            <person name="Wilson R.K."/>
        </authorList>
    </citation>
    <scope>NUCLEOTIDE SEQUENCE [LARGE SCALE GENOMIC DNA]</scope>
    <source>
        <strain evidence="3">PB2801</strain>
    </source>
</reference>
<feature type="transmembrane region" description="Helical" evidence="1">
    <location>
        <begin position="7"/>
        <end position="33"/>
    </location>
</feature>
<keyword evidence="1" id="KW-0812">Transmembrane</keyword>
<dbReference type="InterPro" id="IPR004988">
    <property type="entry name" value="DUF273"/>
</dbReference>
<gene>
    <name evidence="2" type="ORF">CAEBREN_00638</name>
</gene>
<dbReference type="InParanoid" id="G0NWA2"/>
<keyword evidence="1" id="KW-0472">Membrane</keyword>
<dbReference type="HOGENOM" id="CLU_1116581_0_0_1"/>
<dbReference type="PANTHER" id="PTHR31562">
    <property type="entry name" value="PROTEIN CBG18972"/>
    <property type="match status" value="1"/>
</dbReference>
<dbReference type="Pfam" id="PF03314">
    <property type="entry name" value="DUF273"/>
    <property type="match status" value="1"/>
</dbReference>
<proteinExistence type="predicted"/>
<dbReference type="AlphaFoldDB" id="G0NWA2"/>
<dbReference type="EMBL" id="GL379963">
    <property type="protein sequence ID" value="EGT38703.1"/>
    <property type="molecule type" value="Genomic_DNA"/>
</dbReference>
<protein>
    <submittedName>
        <fullName evidence="2">Uncharacterized protein</fullName>
    </submittedName>
</protein>
<evidence type="ECO:0000256" key="1">
    <source>
        <dbReference type="SAM" id="Phobius"/>
    </source>
</evidence>
<dbReference type="eggNOG" id="ENOG502SE55">
    <property type="taxonomic scope" value="Eukaryota"/>
</dbReference>
<dbReference type="Proteomes" id="UP000008068">
    <property type="component" value="Unassembled WGS sequence"/>
</dbReference>
<dbReference type="OrthoDB" id="407658at2759"/>
<sequence length="249" mass="28562">MDSKHKIVAGIAATLVGLLFCFWILGFVTQLLAPRYIYIEHPSPPYDISRDTELEYLYRIPYPIVTKSENPVNISAENIAIVIVLSEGKERDYYQISLDFLDEKIDITFYDRHFIQEIAIGSYIARNTPYALEIIKDFGEYETKLPVGSFHGTENGALHLTEVPNEPIFPVPMSYTHWYNPFLGDFDLDRCALGNTTWNHDPKFIGTRKLWNTSSGNMKLTKKCKKSSCLNHSTISLTMELIENRSSQH</sequence>
<keyword evidence="3" id="KW-1185">Reference proteome</keyword>
<keyword evidence="1" id="KW-1133">Transmembrane helix</keyword>
<dbReference type="PANTHER" id="PTHR31562:SF9">
    <property type="entry name" value="GLYCOSYLTRANSFERASE FAMILY 8 PROTEIN"/>
    <property type="match status" value="1"/>
</dbReference>
<name>G0NWA2_CAEBE</name>
<organism evidence="3">
    <name type="scientific">Caenorhabditis brenneri</name>
    <name type="common">Nematode worm</name>
    <dbReference type="NCBI Taxonomy" id="135651"/>
    <lineage>
        <taxon>Eukaryota</taxon>
        <taxon>Metazoa</taxon>
        <taxon>Ecdysozoa</taxon>
        <taxon>Nematoda</taxon>
        <taxon>Chromadorea</taxon>
        <taxon>Rhabditida</taxon>
        <taxon>Rhabditina</taxon>
        <taxon>Rhabditomorpha</taxon>
        <taxon>Rhabditoidea</taxon>
        <taxon>Rhabditidae</taxon>
        <taxon>Peloderinae</taxon>
        <taxon>Caenorhabditis</taxon>
    </lineage>
</organism>